<sequence length="59" mass="6216">MGWIIAILVIGLAIAGLVGGAVLHPLLYGLFIASILIVPLWLGSSIVYGIIDAIFGKRR</sequence>
<dbReference type="Proteomes" id="UP000253805">
    <property type="component" value="Unassembled WGS sequence"/>
</dbReference>
<keyword evidence="1" id="KW-0472">Membrane</keyword>
<feature type="transmembrane region" description="Helical" evidence="1">
    <location>
        <begin position="30"/>
        <end position="51"/>
    </location>
</feature>
<gene>
    <name evidence="2" type="ORF">C1850_08120</name>
</gene>
<accession>A0A369NX31</accession>
<evidence type="ECO:0000313" key="3">
    <source>
        <dbReference type="Proteomes" id="UP000253805"/>
    </source>
</evidence>
<protein>
    <submittedName>
        <fullName evidence="2">Uncharacterized protein</fullName>
    </submittedName>
</protein>
<organism evidence="2 3">
    <name type="scientific">Adlercreutzia equolifaciens subsp. celatus</name>
    <dbReference type="NCBI Taxonomy" id="394340"/>
    <lineage>
        <taxon>Bacteria</taxon>
        <taxon>Bacillati</taxon>
        <taxon>Actinomycetota</taxon>
        <taxon>Coriobacteriia</taxon>
        <taxon>Eggerthellales</taxon>
        <taxon>Eggerthellaceae</taxon>
        <taxon>Adlercreutzia</taxon>
    </lineage>
</organism>
<dbReference type="AlphaFoldDB" id="A0A369NX31"/>
<comment type="caution">
    <text evidence="2">The sequence shown here is derived from an EMBL/GenBank/DDBJ whole genome shotgun (WGS) entry which is preliminary data.</text>
</comment>
<name>A0A369NX31_9ACTN</name>
<evidence type="ECO:0000256" key="1">
    <source>
        <dbReference type="SAM" id="Phobius"/>
    </source>
</evidence>
<proteinExistence type="predicted"/>
<evidence type="ECO:0000313" key="2">
    <source>
        <dbReference type="EMBL" id="RDC43392.1"/>
    </source>
</evidence>
<reference evidence="2 3" key="1">
    <citation type="journal article" date="2018" name="Elife">
        <title>Discovery and characterization of a prevalent human gut bacterial enzyme sufficient for the inactivation of a family of plant toxins.</title>
        <authorList>
            <person name="Koppel N."/>
            <person name="Bisanz J.E."/>
            <person name="Pandelia M.E."/>
            <person name="Turnbaugh P.J."/>
            <person name="Balskus E.P."/>
        </authorList>
    </citation>
    <scope>NUCLEOTIDE SEQUENCE [LARGE SCALE GENOMIC DNA]</scope>
    <source>
        <strain evidence="2 3">OB21 GAM 11</strain>
    </source>
</reference>
<keyword evidence="1" id="KW-0812">Transmembrane</keyword>
<dbReference type="EMBL" id="PPUT01000020">
    <property type="protein sequence ID" value="RDC43392.1"/>
    <property type="molecule type" value="Genomic_DNA"/>
</dbReference>
<keyword evidence="1" id="KW-1133">Transmembrane helix</keyword>